<reference evidence="2 3" key="1">
    <citation type="submission" date="2014-09" db="EMBL/GenBank/DDBJ databases">
        <authorList>
            <person name="Ellenberger Sabrina"/>
        </authorList>
    </citation>
    <scope>NUCLEOTIDE SEQUENCE [LARGE SCALE GENOMIC DNA]</scope>
    <source>
        <strain evidence="2 3">CBS 412.66</strain>
    </source>
</reference>
<name>A0A0B7N2X5_9FUNG</name>
<sequence>MEDAQQKWAMAEQRGNDPQLRTLNADIGLLLDQEKAYDRGDPLSPILYNLAFELFLLSIIHDRHFSEYVMGQEQTKILCYADDALVFVHNASDLGLQAFSVSGRYTWESWETVLTPMNIMHLHSVKDEDPLIYLGFPLVQSRLRRVNFGGTLITKLKVANMVCITSYSSHSGRFPAVEVNCHSVFEEEHLPGYTVEDMDSSQSTGWPRSSGYQLQASALYYRWLHPLLGQDQEKIDARPVFYLLSFHIRNLSNCHYHQIPLLFPCSRSQGLKKQRVVTLDMLYSAVDLLPRSFAQTQINTATAMVLPLQASFFVPPTSAMVAPLRNKQMLVSDVFQYDSNLNFLHWKDTRDPSLLQWSRTPSTMFKGLARELFQLQPYFVPVCRPAPLEYLEVSFAPFVNQLISTDGRSSVSAKSFRLAVLCSVIPPSTLRNISTAHWQMFWSLSLIPYSEMWFIGLLLVVSRTVAFYIT</sequence>
<accession>A0A0B7N2X5</accession>
<keyword evidence="3" id="KW-1185">Reference proteome</keyword>
<organism evidence="2 3">
    <name type="scientific">Parasitella parasitica</name>
    <dbReference type="NCBI Taxonomy" id="35722"/>
    <lineage>
        <taxon>Eukaryota</taxon>
        <taxon>Fungi</taxon>
        <taxon>Fungi incertae sedis</taxon>
        <taxon>Mucoromycota</taxon>
        <taxon>Mucoromycotina</taxon>
        <taxon>Mucoromycetes</taxon>
        <taxon>Mucorales</taxon>
        <taxon>Mucorineae</taxon>
        <taxon>Mucoraceae</taxon>
        <taxon>Parasitella</taxon>
    </lineage>
</organism>
<evidence type="ECO:0000259" key="1">
    <source>
        <dbReference type="PROSITE" id="PS50878"/>
    </source>
</evidence>
<protein>
    <recommendedName>
        <fullName evidence="1">Reverse transcriptase domain-containing protein</fullName>
    </recommendedName>
</protein>
<dbReference type="EMBL" id="LN728073">
    <property type="protein sequence ID" value="CEP12661.1"/>
    <property type="molecule type" value="Genomic_DNA"/>
</dbReference>
<proteinExistence type="predicted"/>
<feature type="domain" description="Reverse transcriptase" evidence="1">
    <location>
        <begin position="1"/>
        <end position="138"/>
    </location>
</feature>
<evidence type="ECO:0000313" key="2">
    <source>
        <dbReference type="EMBL" id="CEP12661.1"/>
    </source>
</evidence>
<dbReference type="InterPro" id="IPR000477">
    <property type="entry name" value="RT_dom"/>
</dbReference>
<dbReference type="Proteomes" id="UP000054107">
    <property type="component" value="Unassembled WGS sequence"/>
</dbReference>
<dbReference type="PROSITE" id="PS50878">
    <property type="entry name" value="RT_POL"/>
    <property type="match status" value="1"/>
</dbReference>
<dbReference type="AlphaFoldDB" id="A0A0B7N2X5"/>
<evidence type="ECO:0000313" key="3">
    <source>
        <dbReference type="Proteomes" id="UP000054107"/>
    </source>
</evidence>
<dbReference type="OrthoDB" id="2426083at2759"/>
<gene>
    <name evidence="2" type="primary">PARPA_06634.1 scaffold 22770</name>
</gene>